<dbReference type="InterPro" id="IPR057326">
    <property type="entry name" value="KR_dom"/>
</dbReference>
<comment type="similarity">
    <text evidence="2 7">Belongs to the short-chain dehydrogenases/reductases (SDR) family.</text>
</comment>
<dbReference type="SUPFAM" id="SSF51735">
    <property type="entry name" value="NAD(P)-binding Rossmann-fold domains"/>
    <property type="match status" value="1"/>
</dbReference>
<evidence type="ECO:0000256" key="6">
    <source>
        <dbReference type="ARBA" id="ARBA00066933"/>
    </source>
</evidence>
<dbReference type="Pfam" id="PF00106">
    <property type="entry name" value="adh_short"/>
    <property type="match status" value="1"/>
</dbReference>
<comment type="pathway">
    <text evidence="1">Organosulfur degradation.</text>
</comment>
<dbReference type="PANTHER" id="PTHR42901:SF1">
    <property type="entry name" value="ALCOHOL DEHYDROGENASE"/>
    <property type="match status" value="1"/>
</dbReference>
<comment type="subunit">
    <text evidence="5">Homodimer and heterotetramer.</text>
</comment>
<evidence type="ECO:0000256" key="7">
    <source>
        <dbReference type="RuleBase" id="RU000363"/>
    </source>
</evidence>
<gene>
    <name evidence="9" type="ORF">FME95_07875</name>
</gene>
<keyword evidence="3" id="KW-0560">Oxidoreductase</keyword>
<protein>
    <recommendedName>
        <fullName evidence="6">sulfoacetaldehyde reductase (NADPH)</fullName>
        <ecNumber evidence="6">1.1.1.313</ecNumber>
    </recommendedName>
</protein>
<dbReference type="CDD" id="cd05346">
    <property type="entry name" value="SDR_c5"/>
    <property type="match status" value="1"/>
</dbReference>
<dbReference type="PRINTS" id="PR00080">
    <property type="entry name" value="SDRFAMILY"/>
</dbReference>
<comment type="catalytic activity">
    <reaction evidence="4">
        <text>2-hydroxyethane-1-sulfonate + NADP(+) = sulfoacetaldehyde + NADPH + H(+)</text>
        <dbReference type="Rhea" id="RHEA:29591"/>
        <dbReference type="ChEBI" id="CHEBI:15378"/>
        <dbReference type="ChEBI" id="CHEBI:57783"/>
        <dbReference type="ChEBI" id="CHEBI:58246"/>
        <dbReference type="ChEBI" id="CHEBI:58349"/>
        <dbReference type="ChEBI" id="CHEBI:61904"/>
        <dbReference type="EC" id="1.1.1.313"/>
    </reaction>
</comment>
<proteinExistence type="inferred from homology"/>
<name>A0A5C8ZB74_9GAMM</name>
<dbReference type="SMART" id="SM00822">
    <property type="entry name" value="PKS_KR"/>
    <property type="match status" value="1"/>
</dbReference>
<sequence>MSNCVFITGATAGFGLATAKKFAQHGWRLVLTGRREERLNELKAELSSQCEVHCIALDVRDSNAVADAIKTLPSAFSDVSVLVNNAGLALGTDPCYEASLSDWHTMIDTNITGLTNVTHALLPTLMQQVPATVINLSSIAANWPYPGSHVYGASKAFVKQFSYNMRSDLAGKGVRVTSLEPGMAESEFSLVRFKGDKAKADALYKGANAITPEDIADIIYWIANQPAHLNINSLEVMPNSQAWDNFKVVKES</sequence>
<dbReference type="EC" id="1.1.1.313" evidence="6"/>
<dbReference type="OrthoDB" id="9810734at2"/>
<dbReference type="AlphaFoldDB" id="A0A5C8ZB74"/>
<evidence type="ECO:0000256" key="1">
    <source>
        <dbReference type="ARBA" id="ARBA00005177"/>
    </source>
</evidence>
<evidence type="ECO:0000259" key="8">
    <source>
        <dbReference type="SMART" id="SM00822"/>
    </source>
</evidence>
<dbReference type="Proteomes" id="UP000321764">
    <property type="component" value="Unassembled WGS sequence"/>
</dbReference>
<dbReference type="PRINTS" id="PR00081">
    <property type="entry name" value="GDHRDH"/>
</dbReference>
<keyword evidence="10" id="KW-1185">Reference proteome</keyword>
<evidence type="ECO:0000256" key="3">
    <source>
        <dbReference type="ARBA" id="ARBA00023002"/>
    </source>
</evidence>
<dbReference type="GO" id="GO:0016616">
    <property type="term" value="F:oxidoreductase activity, acting on the CH-OH group of donors, NAD or NADP as acceptor"/>
    <property type="evidence" value="ECO:0007669"/>
    <property type="project" value="UniProtKB-ARBA"/>
</dbReference>
<evidence type="ECO:0000256" key="4">
    <source>
        <dbReference type="ARBA" id="ARBA00052263"/>
    </source>
</evidence>
<dbReference type="InterPro" id="IPR020904">
    <property type="entry name" value="Sc_DH/Rdtase_CS"/>
</dbReference>
<dbReference type="FunFam" id="3.40.50.720:FF:000047">
    <property type="entry name" value="NADP-dependent L-serine/L-allo-threonine dehydrogenase"/>
    <property type="match status" value="1"/>
</dbReference>
<evidence type="ECO:0000313" key="9">
    <source>
        <dbReference type="EMBL" id="TXR54441.1"/>
    </source>
</evidence>
<feature type="domain" description="Ketoreductase" evidence="8">
    <location>
        <begin position="3"/>
        <end position="186"/>
    </location>
</feature>
<dbReference type="InterPro" id="IPR036291">
    <property type="entry name" value="NAD(P)-bd_dom_sf"/>
</dbReference>
<evidence type="ECO:0000313" key="10">
    <source>
        <dbReference type="Proteomes" id="UP000321764"/>
    </source>
</evidence>
<dbReference type="RefSeq" id="WP_147713839.1">
    <property type="nucleotide sequence ID" value="NZ_VKAD01000001.1"/>
</dbReference>
<accession>A0A5C8ZB74</accession>
<organism evidence="9 10">
    <name type="scientific">Reinekea thalattae</name>
    <dbReference type="NCBI Taxonomy" id="2593301"/>
    <lineage>
        <taxon>Bacteria</taxon>
        <taxon>Pseudomonadati</taxon>
        <taxon>Pseudomonadota</taxon>
        <taxon>Gammaproteobacteria</taxon>
        <taxon>Oceanospirillales</taxon>
        <taxon>Saccharospirillaceae</taxon>
        <taxon>Reinekea</taxon>
    </lineage>
</organism>
<dbReference type="EMBL" id="VKAD01000001">
    <property type="protein sequence ID" value="TXR54441.1"/>
    <property type="molecule type" value="Genomic_DNA"/>
</dbReference>
<comment type="caution">
    <text evidence="9">The sequence shown here is derived from an EMBL/GenBank/DDBJ whole genome shotgun (WGS) entry which is preliminary data.</text>
</comment>
<dbReference type="PROSITE" id="PS00061">
    <property type="entry name" value="ADH_SHORT"/>
    <property type="match status" value="1"/>
</dbReference>
<dbReference type="InterPro" id="IPR002347">
    <property type="entry name" value="SDR_fam"/>
</dbReference>
<evidence type="ECO:0000256" key="2">
    <source>
        <dbReference type="ARBA" id="ARBA00006484"/>
    </source>
</evidence>
<evidence type="ECO:0000256" key="5">
    <source>
        <dbReference type="ARBA" id="ARBA00063095"/>
    </source>
</evidence>
<dbReference type="Gene3D" id="3.40.50.720">
    <property type="entry name" value="NAD(P)-binding Rossmann-like Domain"/>
    <property type="match status" value="1"/>
</dbReference>
<dbReference type="PANTHER" id="PTHR42901">
    <property type="entry name" value="ALCOHOL DEHYDROGENASE"/>
    <property type="match status" value="1"/>
</dbReference>
<reference evidence="9 10" key="1">
    <citation type="submission" date="2019-07" db="EMBL/GenBank/DDBJ databases">
        <title>Reinekea sp. strain SSH23 genome sequencing and assembly.</title>
        <authorList>
            <person name="Kim I."/>
        </authorList>
    </citation>
    <scope>NUCLEOTIDE SEQUENCE [LARGE SCALE GENOMIC DNA]</scope>
    <source>
        <strain evidence="9 10">SSH23</strain>
    </source>
</reference>